<reference evidence="1 2" key="1">
    <citation type="submission" date="2019-08" db="EMBL/GenBank/DDBJ databases">
        <title>In-depth cultivation of the pig gut microbiome towards novel bacterial diversity and tailored functional studies.</title>
        <authorList>
            <person name="Wylensek D."/>
            <person name="Hitch T.C.A."/>
            <person name="Clavel T."/>
        </authorList>
    </citation>
    <scope>NUCLEOTIDE SEQUENCE [LARGE SCALE GENOMIC DNA]</scope>
    <source>
        <strain evidence="1 2">WCA-389-WT-23D1</strain>
    </source>
</reference>
<comment type="caution">
    <text evidence="1">The sequence shown here is derived from an EMBL/GenBank/DDBJ whole genome shotgun (WGS) entry which is preliminary data.</text>
</comment>
<sequence length="213" mass="24594">MEYFKITQETKYRNILRPVFPAISQIWGEEKPLLVYGNAEKQDKEISFLPFYHANILSGAFLISKKIGDIWKKYQQGGRYRPCVLGHVETRKLETYYFMYPRLLNVLHKDTVYLKDGEIEQICLCKDLVEIHKVFGIKGKHRTDIIIAGDVLEQMLREGIIGFQTVSVSVKEGTPWKKICSGERGTQLPVRRAELADRAGKPSYRDQRQPGGE</sequence>
<organism evidence="1 2">
    <name type="scientific">Clostridium porci</name>
    <dbReference type="NCBI Taxonomy" id="2605778"/>
    <lineage>
        <taxon>Bacteria</taxon>
        <taxon>Bacillati</taxon>
        <taxon>Bacillota</taxon>
        <taxon>Clostridia</taxon>
        <taxon>Eubacteriales</taxon>
        <taxon>Clostridiaceae</taxon>
        <taxon>Clostridium</taxon>
    </lineage>
</organism>
<dbReference type="EMBL" id="VUMD01000032">
    <property type="protein sequence ID" value="MSS38636.1"/>
    <property type="molecule type" value="Genomic_DNA"/>
</dbReference>
<proteinExistence type="predicted"/>
<dbReference type="Proteomes" id="UP000429958">
    <property type="component" value="Unassembled WGS sequence"/>
</dbReference>
<accession>A0A7X2TF74</accession>
<gene>
    <name evidence="1" type="ORF">FYJ39_19525</name>
</gene>
<evidence type="ECO:0000313" key="1">
    <source>
        <dbReference type="EMBL" id="MSS38636.1"/>
    </source>
</evidence>
<dbReference type="RefSeq" id="WP_154474020.1">
    <property type="nucleotide sequence ID" value="NZ_VUMD01000032.1"/>
</dbReference>
<evidence type="ECO:0000313" key="2">
    <source>
        <dbReference type="Proteomes" id="UP000429958"/>
    </source>
</evidence>
<keyword evidence="2" id="KW-1185">Reference proteome</keyword>
<dbReference type="AlphaFoldDB" id="A0A7X2TF74"/>
<name>A0A7X2TF74_9CLOT</name>
<protein>
    <submittedName>
        <fullName evidence="1">Uncharacterized protein</fullName>
    </submittedName>
</protein>